<keyword evidence="11" id="KW-1185">Reference proteome</keyword>
<proteinExistence type="predicted"/>
<dbReference type="InterPro" id="IPR012952">
    <property type="entry name" value="BING4_C_dom"/>
</dbReference>
<dbReference type="InterPro" id="IPR001680">
    <property type="entry name" value="WD40_rpt"/>
</dbReference>
<dbReference type="EMBL" id="CP142737">
    <property type="protein sequence ID" value="WUR05063.1"/>
    <property type="molecule type" value="Genomic_DNA"/>
</dbReference>
<evidence type="ECO:0000256" key="2">
    <source>
        <dbReference type="ARBA" id="ARBA00004604"/>
    </source>
</evidence>
<comment type="function">
    <text evidence="1">Involved in nucleolar processing of pre-18S ribosomal RNA.</text>
</comment>
<dbReference type="GO" id="GO:0030686">
    <property type="term" value="C:90S preribosome"/>
    <property type="evidence" value="ECO:0007669"/>
    <property type="project" value="TreeGrafter"/>
</dbReference>
<dbReference type="RefSeq" id="XP_065331208.1">
    <property type="nucleotide sequence ID" value="XM_065475136.1"/>
</dbReference>
<evidence type="ECO:0000256" key="4">
    <source>
        <dbReference type="ARBA" id="ARBA00022574"/>
    </source>
</evidence>
<dbReference type="Pfam" id="PF00400">
    <property type="entry name" value="WD40"/>
    <property type="match status" value="1"/>
</dbReference>
<dbReference type="SMART" id="SM00320">
    <property type="entry name" value="WD40"/>
    <property type="match status" value="4"/>
</dbReference>
<evidence type="ECO:0000256" key="3">
    <source>
        <dbReference type="ARBA" id="ARBA00022552"/>
    </source>
</evidence>
<dbReference type="SMART" id="SM01033">
    <property type="entry name" value="BING4CT"/>
    <property type="match status" value="1"/>
</dbReference>
<keyword evidence="6" id="KW-0539">Nucleus</keyword>
<dbReference type="Gene3D" id="2.130.10.10">
    <property type="entry name" value="YVTN repeat-like/Quinoprotein amine dehydrogenase"/>
    <property type="match status" value="1"/>
</dbReference>
<dbReference type="GeneID" id="90542910"/>
<evidence type="ECO:0000256" key="5">
    <source>
        <dbReference type="ARBA" id="ARBA00022737"/>
    </source>
</evidence>
<dbReference type="Proteomes" id="UP001334084">
    <property type="component" value="Chromosome 12"/>
</dbReference>
<dbReference type="PROSITE" id="PS50294">
    <property type="entry name" value="WD_REPEATS_REGION"/>
    <property type="match status" value="1"/>
</dbReference>
<dbReference type="InterPro" id="IPR015943">
    <property type="entry name" value="WD40/YVTN_repeat-like_dom_sf"/>
</dbReference>
<dbReference type="GO" id="GO:0000462">
    <property type="term" value="P:maturation of SSU-rRNA from tricistronic rRNA transcript (SSU-rRNA, 5.8S rRNA, LSU-rRNA)"/>
    <property type="evidence" value="ECO:0007669"/>
    <property type="project" value="TreeGrafter"/>
</dbReference>
<dbReference type="PANTHER" id="PTHR14085">
    <property type="entry name" value="WD-REPEAT PROTEIN BING4"/>
    <property type="match status" value="1"/>
</dbReference>
<dbReference type="InterPro" id="IPR019775">
    <property type="entry name" value="WD40_repeat_CS"/>
</dbReference>
<dbReference type="PROSITE" id="PS00678">
    <property type="entry name" value="WD_REPEATS_1"/>
    <property type="match status" value="1"/>
</dbReference>
<dbReference type="AlphaFoldDB" id="A0AAX4JGP0"/>
<evidence type="ECO:0000256" key="6">
    <source>
        <dbReference type="ARBA" id="ARBA00023242"/>
    </source>
</evidence>
<dbReference type="InterPro" id="IPR040315">
    <property type="entry name" value="WDR46/Utp7"/>
</dbReference>
<dbReference type="FunFam" id="2.130.10.10:FF:000378">
    <property type="entry name" value="U3 small nucleolar RNA-associated protein 7"/>
    <property type="match status" value="1"/>
</dbReference>
<evidence type="ECO:0000313" key="10">
    <source>
        <dbReference type="EMBL" id="WUR05063.1"/>
    </source>
</evidence>
<evidence type="ECO:0000259" key="9">
    <source>
        <dbReference type="SMART" id="SM01033"/>
    </source>
</evidence>
<dbReference type="InterPro" id="IPR036322">
    <property type="entry name" value="WD40_repeat_dom_sf"/>
</dbReference>
<feature type="domain" description="BING4 C-terminal" evidence="9">
    <location>
        <begin position="315"/>
        <end position="394"/>
    </location>
</feature>
<evidence type="ECO:0000313" key="11">
    <source>
        <dbReference type="Proteomes" id="UP001334084"/>
    </source>
</evidence>
<dbReference type="PANTHER" id="PTHR14085:SF3">
    <property type="entry name" value="WD REPEAT-CONTAINING PROTEIN 46"/>
    <property type="match status" value="1"/>
</dbReference>
<keyword evidence="3" id="KW-0698">rRNA processing</keyword>
<dbReference type="Pfam" id="PF08149">
    <property type="entry name" value="BING4CT"/>
    <property type="match status" value="1"/>
</dbReference>
<keyword evidence="4 8" id="KW-0853">WD repeat</keyword>
<protein>
    <recommendedName>
        <fullName evidence="7">U three protein 7</fullName>
    </recommendedName>
</protein>
<sequence>MSKKLINEKIKNEKKLAKAAANEAILHEMLNAEENGFIDTQDKIKTTELNQQYIKNNVSQKVKEMCFSLDIKNGPIFCKYTRDGRFLNIRNKNGYFSSLDTHKMNLFFEADVEDTVFDSTYLHNEDFIALAQTNCVFIYNKQGVEVHAVRENSNVKNLEFLPYHFLLVSTSSDGFLRYQDTTNGRFVSSYFIKDKNIKSLKQNKATAVVYTGHKNGVVSLWTPNCKNPITKVLCHKIGISNIEIERSGTYMYTTSIDSSIKVWDIRKLYKPVNTVKSAGNFTTTSLSQRSILAAAYGDKIHIFNNLSTANKKDVSYLKHREVGKNISSLQFKNYEDILTIGHSKGVSNIIVPGSGDPTYDTFEDSPFITTRQKQDREVNMLLDKIPHTLIGKDIFSVKEKTIEKLRKPKIKYEEEDDKLKKVLSKYLNNPTN</sequence>
<accession>A0AAX4JGP0</accession>
<organism evidence="10 11">
    <name type="scientific">Vairimorpha necatrix</name>
    <dbReference type="NCBI Taxonomy" id="6039"/>
    <lineage>
        <taxon>Eukaryota</taxon>
        <taxon>Fungi</taxon>
        <taxon>Fungi incertae sedis</taxon>
        <taxon>Microsporidia</taxon>
        <taxon>Nosematidae</taxon>
        <taxon>Vairimorpha</taxon>
    </lineage>
</organism>
<dbReference type="PROSITE" id="PS50082">
    <property type="entry name" value="WD_REPEATS_2"/>
    <property type="match status" value="1"/>
</dbReference>
<comment type="subcellular location">
    <subcellularLocation>
        <location evidence="2">Nucleus</location>
        <location evidence="2">Nucleolus</location>
    </subcellularLocation>
</comment>
<dbReference type="KEGG" id="vnx:VNE69_12048"/>
<name>A0AAX4JGP0_9MICR</name>
<feature type="repeat" description="WD" evidence="8">
    <location>
        <begin position="232"/>
        <end position="266"/>
    </location>
</feature>
<evidence type="ECO:0000256" key="8">
    <source>
        <dbReference type="PROSITE-ProRule" id="PRU00221"/>
    </source>
</evidence>
<gene>
    <name evidence="10" type="ORF">VNE69_12048</name>
</gene>
<evidence type="ECO:0000256" key="7">
    <source>
        <dbReference type="ARBA" id="ARBA00076453"/>
    </source>
</evidence>
<dbReference type="GO" id="GO:0032040">
    <property type="term" value="C:small-subunit processome"/>
    <property type="evidence" value="ECO:0007669"/>
    <property type="project" value="TreeGrafter"/>
</dbReference>
<dbReference type="SUPFAM" id="SSF50978">
    <property type="entry name" value="WD40 repeat-like"/>
    <property type="match status" value="1"/>
</dbReference>
<reference evidence="10" key="1">
    <citation type="journal article" date="2024" name="BMC Genomics">
        <title>Functional annotation of a divergent genome using sequence and structure-based similarity.</title>
        <authorList>
            <person name="Svedberg D."/>
            <person name="Winiger R.R."/>
            <person name="Berg A."/>
            <person name="Sharma H."/>
            <person name="Tellgren-Roth C."/>
            <person name="Debrunner-Vossbrinck B.A."/>
            <person name="Vossbrinck C.R."/>
            <person name="Barandun J."/>
        </authorList>
    </citation>
    <scope>NUCLEOTIDE SEQUENCE</scope>
    <source>
        <strain evidence="10">Illinois isolate</strain>
    </source>
</reference>
<evidence type="ECO:0000256" key="1">
    <source>
        <dbReference type="ARBA" id="ARBA00004099"/>
    </source>
</evidence>
<keyword evidence="5" id="KW-0677">Repeat</keyword>